<dbReference type="GO" id="GO:0006298">
    <property type="term" value="P:mismatch repair"/>
    <property type="evidence" value="ECO:0007669"/>
    <property type="project" value="InterPro"/>
</dbReference>
<dbReference type="PANTHER" id="PTHR11361">
    <property type="entry name" value="DNA MISMATCH REPAIR PROTEIN MUTS FAMILY MEMBER"/>
    <property type="match status" value="1"/>
</dbReference>
<dbReference type="OrthoDB" id="9808166at2"/>
<protein>
    <submittedName>
        <fullName evidence="5">DNA mismatch repair protein MutS</fullName>
    </submittedName>
</protein>
<dbReference type="PANTHER" id="PTHR11361:SF34">
    <property type="entry name" value="DNA MISMATCH REPAIR PROTEIN MSH1, MITOCHONDRIAL"/>
    <property type="match status" value="1"/>
</dbReference>
<dbReference type="Pfam" id="PF00488">
    <property type="entry name" value="MutS_V"/>
    <property type="match status" value="1"/>
</dbReference>
<dbReference type="InterPro" id="IPR045076">
    <property type="entry name" value="MutS"/>
</dbReference>
<feature type="domain" description="DNA mismatch repair proteins mutS family" evidence="4">
    <location>
        <begin position="323"/>
        <end position="492"/>
    </location>
</feature>
<name>A0A023D181_ACIMT</name>
<dbReference type="InterPro" id="IPR000432">
    <property type="entry name" value="DNA_mismatch_repair_MutS_C"/>
</dbReference>
<reference evidence="5 6" key="2">
    <citation type="journal article" date="2014" name="FEMS Microbiol. Lett.">
        <title>Draft genomic DNA sequence of the facultatively methylotrophic bacterium Acidomonas methanolica type strain MB58.</title>
        <authorList>
            <person name="Higashiura N."/>
            <person name="Hadano H."/>
            <person name="Hirakawa H."/>
            <person name="Matsutani M."/>
            <person name="Takabe S."/>
            <person name="Matsushita K."/>
            <person name="Azuma Y."/>
        </authorList>
    </citation>
    <scope>NUCLEOTIDE SEQUENCE [LARGE SCALE GENOMIC DNA]</scope>
    <source>
        <strain evidence="5 6">MB58</strain>
    </source>
</reference>
<evidence type="ECO:0000313" key="5">
    <source>
        <dbReference type="EMBL" id="GAJ27882.1"/>
    </source>
</evidence>
<gene>
    <name evidence="5" type="ORF">Amme_009_019</name>
</gene>
<evidence type="ECO:0000256" key="1">
    <source>
        <dbReference type="ARBA" id="ARBA00022741"/>
    </source>
</evidence>
<dbReference type="InterPro" id="IPR027417">
    <property type="entry name" value="P-loop_NTPase"/>
</dbReference>
<dbReference type="SMART" id="SM00534">
    <property type="entry name" value="MUTSac"/>
    <property type="match status" value="1"/>
</dbReference>
<reference evidence="6" key="1">
    <citation type="journal article" date="2014" name="FEMS Microbiol. Lett.">
        <title>Draft Genomic DNA Sequence of the Facultatively Methylotrophic Bacterium Acidomonas methanolica type strain MB58.</title>
        <authorList>
            <person name="Higashiura N."/>
            <person name="Hadano H."/>
            <person name="Hirakawa H."/>
            <person name="Matsutani M."/>
            <person name="Takabe S."/>
            <person name="Matsushita K."/>
            <person name="Azuma Y."/>
        </authorList>
    </citation>
    <scope>NUCLEOTIDE SEQUENCE [LARGE SCALE GENOMIC DNA]</scope>
    <source>
        <strain evidence="6">MB58</strain>
    </source>
</reference>
<dbReference type="GO" id="GO:0005524">
    <property type="term" value="F:ATP binding"/>
    <property type="evidence" value="ECO:0007669"/>
    <property type="project" value="UniProtKB-KW"/>
</dbReference>
<keyword evidence="3" id="KW-0238">DNA-binding</keyword>
<evidence type="ECO:0000259" key="4">
    <source>
        <dbReference type="SMART" id="SM00534"/>
    </source>
</evidence>
<comment type="caution">
    <text evidence="5">The sequence shown here is derived from an EMBL/GenBank/DDBJ whole genome shotgun (WGS) entry which is preliminary data.</text>
</comment>
<evidence type="ECO:0000256" key="3">
    <source>
        <dbReference type="ARBA" id="ARBA00023125"/>
    </source>
</evidence>
<accession>A0A023D181</accession>
<keyword evidence="2" id="KW-0067">ATP-binding</keyword>
<evidence type="ECO:0000256" key="2">
    <source>
        <dbReference type="ARBA" id="ARBA00022840"/>
    </source>
</evidence>
<evidence type="ECO:0000313" key="6">
    <source>
        <dbReference type="Proteomes" id="UP000019760"/>
    </source>
</evidence>
<keyword evidence="1" id="KW-0547">Nucleotide-binding</keyword>
<dbReference type="EMBL" id="BAND01000009">
    <property type="protein sequence ID" value="GAJ27882.1"/>
    <property type="molecule type" value="Genomic_DNA"/>
</dbReference>
<dbReference type="Gene3D" id="3.40.50.300">
    <property type="entry name" value="P-loop containing nucleotide triphosphate hydrolases"/>
    <property type="match status" value="1"/>
</dbReference>
<dbReference type="GO" id="GO:0005829">
    <property type="term" value="C:cytosol"/>
    <property type="evidence" value="ECO:0007669"/>
    <property type="project" value="TreeGrafter"/>
</dbReference>
<dbReference type="GO" id="GO:0030983">
    <property type="term" value="F:mismatched DNA binding"/>
    <property type="evidence" value="ECO:0007669"/>
    <property type="project" value="InterPro"/>
</dbReference>
<dbReference type="Proteomes" id="UP000019760">
    <property type="component" value="Unassembled WGS sequence"/>
</dbReference>
<dbReference type="SUPFAM" id="SSF52540">
    <property type="entry name" value="P-loop containing nucleoside triphosphate hydrolases"/>
    <property type="match status" value="1"/>
</dbReference>
<sequence length="510" mass="56719">MKAHLLFPDRDLDLTAALPPQSAALINDLRLNVVFEAMARGDAVIAKIVPHVLLAGTDDVAVILYRQSVMRELMEKEDFCRNLYAFLKETLSAEHKSYLHMRNRSVSGVIFDAVLSLEVLSGPLQKLKVIANKQKTLATSTAVRRLFEILDEELDDSLFADLLEYSRVFRVPEMLLSARLGDGNKGVDYRLRGFPGARFRWLKKLIGQWLPPNSYRLDPRDDNGARALNDLRERALGGAASSMQQGKDHVLSFLTNLRDELAFYVGALNVRRRLCARQLPLCFPDIEASGCRSFDAQDLYDIALALASDQPVTGNNVPMTGSRKGTIITGANQGGKSTCLRSIGLSLLMARCGLFVGAGHLTTAMVGGVFTHFKREEDRTLQSGKFDEELRRLDDLLTYVRDDSVVLFNESFSSTNEMEGSAISFDVMDALMASGVRVFFVTHQYTFAHRGFLLRRDQILFLRAPGRKGADRDFRLEPGEPSATREAADLYQRVFGVALSPSIKTTPSGL</sequence>
<keyword evidence="6" id="KW-1185">Reference proteome</keyword>
<organism evidence="5 6">
    <name type="scientific">Acidomonas methanolica NBRC 104435</name>
    <dbReference type="NCBI Taxonomy" id="1231351"/>
    <lineage>
        <taxon>Bacteria</taxon>
        <taxon>Pseudomonadati</taxon>
        <taxon>Pseudomonadota</taxon>
        <taxon>Alphaproteobacteria</taxon>
        <taxon>Acetobacterales</taxon>
        <taxon>Acetobacteraceae</taxon>
        <taxon>Acidomonas</taxon>
    </lineage>
</organism>
<dbReference type="RefSeq" id="WP_042055843.1">
    <property type="nucleotide sequence ID" value="NZ_BAND01000009.1"/>
</dbReference>
<dbReference type="AlphaFoldDB" id="A0A023D181"/>
<dbReference type="GO" id="GO:0140664">
    <property type="term" value="F:ATP-dependent DNA damage sensor activity"/>
    <property type="evidence" value="ECO:0007669"/>
    <property type="project" value="InterPro"/>
</dbReference>
<proteinExistence type="predicted"/>